<gene>
    <name evidence="2" type="ORF">ACFQKE_05505</name>
</gene>
<organism evidence="2 3">
    <name type="scientific">Haloplanus litoreus</name>
    <dbReference type="NCBI Taxonomy" id="767515"/>
    <lineage>
        <taxon>Archaea</taxon>
        <taxon>Methanobacteriati</taxon>
        <taxon>Methanobacteriota</taxon>
        <taxon>Stenosarchaea group</taxon>
        <taxon>Halobacteria</taxon>
        <taxon>Halobacteriales</taxon>
        <taxon>Haloferacaceae</taxon>
        <taxon>Haloplanus</taxon>
    </lineage>
</organism>
<dbReference type="SUPFAM" id="SSF56300">
    <property type="entry name" value="Metallo-dependent phosphatases"/>
    <property type="match status" value="1"/>
</dbReference>
<dbReference type="InterPro" id="IPR050126">
    <property type="entry name" value="Ap4A_hydrolase"/>
</dbReference>
<feature type="domain" description="Calcineurin-like phosphoesterase" evidence="1">
    <location>
        <begin position="25"/>
        <end position="188"/>
    </location>
</feature>
<comment type="caution">
    <text evidence="2">The sequence shown here is derived from an EMBL/GenBank/DDBJ whole genome shotgun (WGS) entry which is preliminary data.</text>
</comment>
<sequence>MIDTAGLNAALGADHRRVDADAWTNVYVVGDVHGCLTELEGLLGRLDPDDDELVVFVGDLVRKGPDSAGVIDLVRSRPNYQTVRGNNEEKLLRGETELDELDDDDLNWIADRPVAISWEGALVVHAGVDPRKPLVQHTVDDFETIRELGDGDYEPPFWYDAYGGDTRVFFGHTPLDAPVVREGAVGLDTGCVYGGELTAYDWAEDRFLSLAPARTVQERPARKFVTPRRPAVDCSSA</sequence>
<dbReference type="Proteomes" id="UP001596434">
    <property type="component" value="Unassembled WGS sequence"/>
</dbReference>
<dbReference type="Pfam" id="PF00149">
    <property type="entry name" value="Metallophos"/>
    <property type="match status" value="1"/>
</dbReference>
<dbReference type="RefSeq" id="WP_379702958.1">
    <property type="nucleotide sequence ID" value="NZ_JBHTAT010000001.1"/>
</dbReference>
<dbReference type="CDD" id="cd00144">
    <property type="entry name" value="MPP_PPP_family"/>
    <property type="match status" value="1"/>
</dbReference>
<dbReference type="PANTHER" id="PTHR42850:SF4">
    <property type="entry name" value="ZINC-DEPENDENT ENDOPOLYPHOSPHATASE"/>
    <property type="match status" value="1"/>
</dbReference>
<evidence type="ECO:0000259" key="1">
    <source>
        <dbReference type="Pfam" id="PF00149"/>
    </source>
</evidence>
<dbReference type="Gene3D" id="3.60.21.10">
    <property type="match status" value="1"/>
</dbReference>
<evidence type="ECO:0000313" key="2">
    <source>
        <dbReference type="EMBL" id="MFC7254761.1"/>
    </source>
</evidence>
<dbReference type="GeneID" id="96953085"/>
<accession>A0ABD5ZWP9</accession>
<reference evidence="2 3" key="1">
    <citation type="journal article" date="2019" name="Int. J. Syst. Evol. Microbiol.">
        <title>The Global Catalogue of Microorganisms (GCM) 10K type strain sequencing project: providing services to taxonomists for standard genome sequencing and annotation.</title>
        <authorList>
            <consortium name="The Broad Institute Genomics Platform"/>
            <consortium name="The Broad Institute Genome Sequencing Center for Infectious Disease"/>
            <person name="Wu L."/>
            <person name="Ma J."/>
        </authorList>
    </citation>
    <scope>NUCLEOTIDE SEQUENCE [LARGE SCALE GENOMIC DNA]</scope>
    <source>
        <strain evidence="2 3">GX21</strain>
    </source>
</reference>
<dbReference type="InterPro" id="IPR029052">
    <property type="entry name" value="Metallo-depent_PP-like"/>
</dbReference>
<dbReference type="EMBL" id="JBHTAT010000001">
    <property type="protein sequence ID" value="MFC7254761.1"/>
    <property type="molecule type" value="Genomic_DNA"/>
</dbReference>
<protein>
    <submittedName>
        <fullName evidence="2">Metallophosphoesterase family protein</fullName>
        <ecNumber evidence="2">3.1.-.-</ecNumber>
    </submittedName>
</protein>
<name>A0ABD5ZWP9_9EURY</name>
<dbReference type="EC" id="3.1.-.-" evidence="2"/>
<dbReference type="PANTHER" id="PTHR42850">
    <property type="entry name" value="METALLOPHOSPHOESTERASE"/>
    <property type="match status" value="1"/>
</dbReference>
<proteinExistence type="predicted"/>
<dbReference type="GO" id="GO:0016787">
    <property type="term" value="F:hydrolase activity"/>
    <property type="evidence" value="ECO:0007669"/>
    <property type="project" value="UniProtKB-KW"/>
</dbReference>
<keyword evidence="3" id="KW-1185">Reference proteome</keyword>
<dbReference type="AlphaFoldDB" id="A0ABD5ZWP9"/>
<keyword evidence="2" id="KW-0378">Hydrolase</keyword>
<evidence type="ECO:0000313" key="3">
    <source>
        <dbReference type="Proteomes" id="UP001596434"/>
    </source>
</evidence>
<dbReference type="InterPro" id="IPR004843">
    <property type="entry name" value="Calcineurin-like_PHP"/>
</dbReference>